<evidence type="ECO:0000256" key="9">
    <source>
        <dbReference type="ARBA" id="ARBA00023236"/>
    </source>
</evidence>
<dbReference type="SUPFAM" id="SSF52540">
    <property type="entry name" value="P-loop containing nucleoside triphosphate hydrolases"/>
    <property type="match status" value="2"/>
</dbReference>
<feature type="domain" description="UVR" evidence="16">
    <location>
        <begin position="642"/>
        <end position="677"/>
    </location>
</feature>
<evidence type="ECO:0000256" key="2">
    <source>
        <dbReference type="ARBA" id="ARBA00022490"/>
    </source>
</evidence>
<dbReference type="Pfam" id="PF02151">
    <property type="entry name" value="UVR"/>
    <property type="match status" value="1"/>
</dbReference>
<feature type="domain" description="Helicase ATP-binding" evidence="17">
    <location>
        <begin position="21"/>
        <end position="181"/>
    </location>
</feature>
<comment type="subcellular location">
    <subcellularLocation>
        <location evidence="12 13">Cytoplasm</location>
    </subcellularLocation>
</comment>
<name>A0A2H3P8N1_9BACT</name>
<sequence>MVRWTPIASVEAVDYDHPYVYDLSVPGPETFLAGQGGMFVHNTFTIANVIEEANRPTLVMSHNKTLAAQLYGELKQFFPNNAVEYFISYYDYYQPESYIVPSDTYIEKDVAINDRIERLRLRATSELISGRSDVIVVASVSCIYGLGSPDEFRKEIIQLAPGMEVERDVLLRRFVDLFYSRNDIEFQPGTFRVRGDVVDIFPAYFEDRAFRIEFWGDEIDRISLIDPTDGTEVNTLDEHLTLYPAQIFVTPEDRLASAIDSIKEELRWRLAVLREEGKMVEAQRLEQRTMFDLEMMQEVGYCSGIENYSRHLTDRKPGERPYCLLDYFPDDFLLVMDESHVTIPQVRAMYNGDRARKLKLVEHGFRLPSALDNRPLTFEEFEEMHDQVIYMSATPSDYELEQSGGAFVDQVVRPTGIPDPEIDIRPTDTQIDDLLEEIRKRSEKNERVLVTTLTKRMTEDLADYLDSNGVRVRWMHSDLDALERVDIIRGLRLGEYDVLVGVNLLREGLDLPEVSLVAILDADKEGFLRSETSLIQTAGRAARNVDGQVILYADEITGSMQRMIDETERRREIQLAYNEEHDITPEPIKKSVDEIHRGTAIADEKNRDDREPSNRKHYGSPEQLTSTVSDPVVKYLTDDQKEDLIEQMKTEMEEAAENLDFERAAELRDSIQELEAQLEE</sequence>
<dbReference type="InterPro" id="IPR004807">
    <property type="entry name" value="UvrB"/>
</dbReference>
<keyword evidence="20" id="KW-1185">Reference proteome</keyword>
<evidence type="ECO:0000256" key="11">
    <source>
        <dbReference type="ARBA" id="ARBA00029504"/>
    </source>
</evidence>
<evidence type="ECO:0000256" key="13">
    <source>
        <dbReference type="RuleBase" id="RU003587"/>
    </source>
</evidence>
<evidence type="ECO:0000256" key="15">
    <source>
        <dbReference type="SAM" id="MobiDB-lite"/>
    </source>
</evidence>
<evidence type="ECO:0000259" key="17">
    <source>
        <dbReference type="PROSITE" id="PS51192"/>
    </source>
</evidence>
<dbReference type="CDD" id="cd17916">
    <property type="entry name" value="DEXHc_UvrB"/>
    <property type="match status" value="1"/>
</dbReference>
<dbReference type="InterPro" id="IPR027417">
    <property type="entry name" value="P-loop_NTPase"/>
</dbReference>
<dbReference type="NCBIfam" id="TIGR00631">
    <property type="entry name" value="uvrb"/>
    <property type="match status" value="1"/>
</dbReference>
<dbReference type="InterPro" id="IPR014001">
    <property type="entry name" value="Helicase_ATP-bd"/>
</dbReference>
<dbReference type="GO" id="GO:0003677">
    <property type="term" value="F:DNA binding"/>
    <property type="evidence" value="ECO:0007669"/>
    <property type="project" value="UniProtKB-UniRule"/>
</dbReference>
<dbReference type="Pfam" id="PF00271">
    <property type="entry name" value="Helicase_C"/>
    <property type="match status" value="1"/>
</dbReference>
<keyword evidence="8 12" id="KW-0234">DNA repair</keyword>
<dbReference type="GO" id="GO:0009381">
    <property type="term" value="F:excinuclease ABC activity"/>
    <property type="evidence" value="ECO:0007669"/>
    <property type="project" value="UniProtKB-UniRule"/>
</dbReference>
<dbReference type="InterPro" id="IPR001943">
    <property type="entry name" value="UVR_dom"/>
</dbReference>
<evidence type="ECO:0000256" key="3">
    <source>
        <dbReference type="ARBA" id="ARBA00022741"/>
    </source>
</evidence>
<dbReference type="InterPro" id="IPR041471">
    <property type="entry name" value="UvrB_inter"/>
</dbReference>
<evidence type="ECO:0000256" key="14">
    <source>
        <dbReference type="SAM" id="Coils"/>
    </source>
</evidence>
<evidence type="ECO:0000256" key="7">
    <source>
        <dbReference type="ARBA" id="ARBA00022881"/>
    </source>
</evidence>
<comment type="similarity">
    <text evidence="1 12 13">Belongs to the UvrB family.</text>
</comment>
<dbReference type="GO" id="GO:0016887">
    <property type="term" value="F:ATP hydrolysis activity"/>
    <property type="evidence" value="ECO:0007669"/>
    <property type="project" value="InterPro"/>
</dbReference>
<dbReference type="GO" id="GO:0006289">
    <property type="term" value="P:nucleotide-excision repair"/>
    <property type="evidence" value="ECO:0007669"/>
    <property type="project" value="UniProtKB-UniRule"/>
</dbReference>
<dbReference type="CDD" id="cd18790">
    <property type="entry name" value="SF2_C_UvrB"/>
    <property type="match status" value="1"/>
</dbReference>
<evidence type="ECO:0000256" key="8">
    <source>
        <dbReference type="ARBA" id="ARBA00023204"/>
    </source>
</evidence>
<dbReference type="PROSITE" id="PS50818">
    <property type="entry name" value="INTEIN_C_TER"/>
    <property type="match status" value="1"/>
</dbReference>
<dbReference type="EMBL" id="PDEP01000004">
    <property type="protein sequence ID" value="PEN08055.1"/>
    <property type="molecule type" value="Genomic_DNA"/>
</dbReference>
<feature type="coiled-coil region" evidence="14">
    <location>
        <begin position="638"/>
        <end position="665"/>
    </location>
</feature>
<gene>
    <name evidence="12" type="primary">uvrB</name>
    <name evidence="19" type="ORF">CRI93_06005</name>
</gene>
<evidence type="ECO:0000259" key="16">
    <source>
        <dbReference type="PROSITE" id="PS50151"/>
    </source>
</evidence>
<reference evidence="19 20" key="1">
    <citation type="submission" date="2017-10" db="EMBL/GenBank/DDBJ databases">
        <title>Draft genome of Longimonas halophila.</title>
        <authorList>
            <person name="Goh K.M."/>
            <person name="Shamsir M.S."/>
            <person name="Lim S.W."/>
        </authorList>
    </citation>
    <scope>NUCLEOTIDE SEQUENCE [LARGE SCALE GENOMIC DNA]</scope>
    <source>
        <strain evidence="19 20">KCTC 42399</strain>
    </source>
</reference>
<comment type="domain">
    <text evidence="12">The beta-hairpin motif is involved in DNA binding.</text>
</comment>
<comment type="function">
    <text evidence="12">The UvrABC repair system catalyzes the recognition and processing of DNA lesions. A damage recognition complex composed of 2 UvrA and 2 UvrB subunits scans DNA for abnormalities. Upon binding of the UvrA(2)B(2) complex to a putative damaged site, the DNA wraps around one UvrB monomer. DNA wrap is dependent on ATP binding by UvrB and probably causes local melting of the DNA helix, facilitating insertion of UvrB beta-hairpin between the DNA strands. Then UvrB probes one DNA strand for the presence of a lesion. If a lesion is found the UvrA subunits dissociate and the UvrB-DNA preincision complex is formed. This complex is subsequently bound by UvrC and the second UvrB is released. If no lesion is found, the DNA wraps around the other UvrB subunit that will check the other stand for damage.</text>
</comment>
<feature type="compositionally biased region" description="Basic and acidic residues" evidence="15">
    <location>
        <begin position="592"/>
        <end position="614"/>
    </location>
</feature>
<comment type="caution">
    <text evidence="19">The sequence shown here is derived from an EMBL/GenBank/DDBJ whole genome shotgun (WGS) entry which is preliminary data.</text>
</comment>
<evidence type="ECO:0000256" key="1">
    <source>
        <dbReference type="ARBA" id="ARBA00008533"/>
    </source>
</evidence>
<evidence type="ECO:0000256" key="12">
    <source>
        <dbReference type="HAMAP-Rule" id="MF_00204"/>
    </source>
</evidence>
<dbReference type="HAMAP" id="MF_00204">
    <property type="entry name" value="UvrB"/>
    <property type="match status" value="1"/>
</dbReference>
<dbReference type="SMART" id="SM00487">
    <property type="entry name" value="DEXDc"/>
    <property type="match status" value="1"/>
</dbReference>
<dbReference type="InterPro" id="IPR036876">
    <property type="entry name" value="UVR_dom_sf"/>
</dbReference>
<dbReference type="SMART" id="SM00490">
    <property type="entry name" value="HELICc"/>
    <property type="match status" value="1"/>
</dbReference>
<dbReference type="SMART" id="SM00305">
    <property type="entry name" value="HintC"/>
    <property type="match status" value="1"/>
</dbReference>
<keyword evidence="7 12" id="KW-0267">Excision nuclease</keyword>
<dbReference type="PANTHER" id="PTHR24029:SF0">
    <property type="entry name" value="UVRABC SYSTEM PROTEIN B"/>
    <property type="match status" value="1"/>
</dbReference>
<dbReference type="NCBIfam" id="TIGR01443">
    <property type="entry name" value="intein_Cterm"/>
    <property type="match status" value="1"/>
</dbReference>
<keyword evidence="4 12" id="KW-0227">DNA damage</keyword>
<keyword evidence="14" id="KW-0175">Coiled coil</keyword>
<feature type="short sequence motif" description="Beta-hairpin" evidence="12">
    <location>
        <begin position="89"/>
        <end position="112"/>
    </location>
</feature>
<dbReference type="SUPFAM" id="SSF51294">
    <property type="entry name" value="Hedgehog/intein (Hint) domain"/>
    <property type="match status" value="1"/>
</dbReference>
<dbReference type="InterPro" id="IPR003586">
    <property type="entry name" value="Hint_dom_C"/>
</dbReference>
<keyword evidence="5 12" id="KW-0228">DNA excision</keyword>
<keyword evidence="3 12" id="KW-0547">Nucleotide-binding</keyword>
<dbReference type="Gene3D" id="3.40.50.300">
    <property type="entry name" value="P-loop containing nucleotide triphosphate hydrolases"/>
    <property type="match status" value="3"/>
</dbReference>
<feature type="domain" description="Helicase C-terminal" evidence="18">
    <location>
        <begin position="430"/>
        <end position="592"/>
    </location>
</feature>
<evidence type="ECO:0000313" key="19">
    <source>
        <dbReference type="EMBL" id="PEN08055.1"/>
    </source>
</evidence>
<evidence type="ECO:0000259" key="18">
    <source>
        <dbReference type="PROSITE" id="PS51194"/>
    </source>
</evidence>
<protein>
    <recommendedName>
        <fullName evidence="11 12">UvrABC system protein B</fullName>
        <shortName evidence="12">Protein UvrB</shortName>
    </recommendedName>
    <alternativeName>
        <fullName evidence="12">Excinuclease ABC subunit B</fullName>
    </alternativeName>
</protein>
<feature type="region of interest" description="Disordered" evidence="15">
    <location>
        <begin position="592"/>
        <end position="630"/>
    </location>
</feature>
<keyword evidence="6 12" id="KW-0067">ATP-binding</keyword>
<dbReference type="GO" id="GO:0009432">
    <property type="term" value="P:SOS response"/>
    <property type="evidence" value="ECO:0007669"/>
    <property type="project" value="UniProtKB-UniRule"/>
</dbReference>
<dbReference type="PROSITE" id="PS51192">
    <property type="entry name" value="HELICASE_ATP_BIND_1"/>
    <property type="match status" value="1"/>
</dbReference>
<comment type="caution">
    <text evidence="12">Lacks conserved residue(s) required for the propagation of feature annotation.</text>
</comment>
<dbReference type="AlphaFoldDB" id="A0A2H3P8N1"/>
<keyword evidence="9 12" id="KW-0742">SOS response</keyword>
<dbReference type="Proteomes" id="UP000221024">
    <property type="component" value="Unassembled WGS sequence"/>
</dbReference>
<dbReference type="NCBIfam" id="NF003673">
    <property type="entry name" value="PRK05298.1"/>
    <property type="match status" value="1"/>
</dbReference>
<evidence type="ECO:0000256" key="10">
    <source>
        <dbReference type="ARBA" id="ARBA00026033"/>
    </source>
</evidence>
<dbReference type="PROSITE" id="PS51194">
    <property type="entry name" value="HELICASE_CTER"/>
    <property type="match status" value="1"/>
</dbReference>
<comment type="subunit">
    <text evidence="10 12 13">Forms a heterotetramer with UvrA during the search for lesions. Interacts with UvrC in an incision complex.</text>
</comment>
<dbReference type="Pfam" id="PF17757">
    <property type="entry name" value="UvrB_inter"/>
    <property type="match status" value="1"/>
</dbReference>
<dbReference type="GO" id="GO:0005524">
    <property type="term" value="F:ATP binding"/>
    <property type="evidence" value="ECO:0007669"/>
    <property type="project" value="UniProtKB-UniRule"/>
</dbReference>
<dbReference type="SUPFAM" id="SSF46600">
    <property type="entry name" value="C-terminal UvrC-binding domain of UvrB"/>
    <property type="match status" value="1"/>
</dbReference>
<dbReference type="GO" id="GO:0009380">
    <property type="term" value="C:excinuclease repair complex"/>
    <property type="evidence" value="ECO:0007669"/>
    <property type="project" value="InterPro"/>
</dbReference>
<organism evidence="19 20">
    <name type="scientific">Longimonas halophila</name>
    <dbReference type="NCBI Taxonomy" id="1469170"/>
    <lineage>
        <taxon>Bacteria</taxon>
        <taxon>Pseudomonadati</taxon>
        <taxon>Rhodothermota</taxon>
        <taxon>Rhodothermia</taxon>
        <taxon>Rhodothermales</taxon>
        <taxon>Salisaetaceae</taxon>
        <taxon>Longimonas</taxon>
    </lineage>
</organism>
<dbReference type="Pfam" id="PF12344">
    <property type="entry name" value="UvrB"/>
    <property type="match status" value="1"/>
</dbReference>
<dbReference type="InterPro" id="IPR024759">
    <property type="entry name" value="UvrB_YAD/RRR_dom"/>
</dbReference>
<evidence type="ECO:0000313" key="20">
    <source>
        <dbReference type="Proteomes" id="UP000221024"/>
    </source>
</evidence>
<dbReference type="PROSITE" id="PS50151">
    <property type="entry name" value="UVR"/>
    <property type="match status" value="1"/>
</dbReference>
<accession>A0A2H3P8N1</accession>
<evidence type="ECO:0000256" key="4">
    <source>
        <dbReference type="ARBA" id="ARBA00022763"/>
    </source>
</evidence>
<dbReference type="InterPro" id="IPR001650">
    <property type="entry name" value="Helicase_C-like"/>
</dbReference>
<dbReference type="InterPro" id="IPR030934">
    <property type="entry name" value="Intein_C"/>
</dbReference>
<evidence type="ECO:0000256" key="6">
    <source>
        <dbReference type="ARBA" id="ARBA00022840"/>
    </source>
</evidence>
<evidence type="ECO:0000256" key="5">
    <source>
        <dbReference type="ARBA" id="ARBA00022769"/>
    </source>
</evidence>
<keyword evidence="2 12" id="KW-0963">Cytoplasm</keyword>
<dbReference type="Gene3D" id="4.10.860.10">
    <property type="entry name" value="UVR domain"/>
    <property type="match status" value="1"/>
</dbReference>
<proteinExistence type="inferred from homology"/>
<dbReference type="InterPro" id="IPR036844">
    <property type="entry name" value="Hint_dom_sf"/>
</dbReference>
<dbReference type="PANTHER" id="PTHR24029">
    <property type="entry name" value="UVRABC SYSTEM PROTEIN B"/>
    <property type="match status" value="1"/>
</dbReference>
<dbReference type="GO" id="GO:0005737">
    <property type="term" value="C:cytoplasm"/>
    <property type="evidence" value="ECO:0007669"/>
    <property type="project" value="UniProtKB-SubCell"/>
</dbReference>